<feature type="transmembrane region" description="Helical" evidence="1">
    <location>
        <begin position="667"/>
        <end position="690"/>
    </location>
</feature>
<protein>
    <recommendedName>
        <fullName evidence="4">Glutamine amidotransferase</fullName>
    </recommendedName>
</protein>
<dbReference type="RefSeq" id="WP_245957100.1">
    <property type="nucleotide sequence ID" value="NZ_QRDW01000008.1"/>
</dbReference>
<evidence type="ECO:0000313" key="3">
    <source>
        <dbReference type="Proteomes" id="UP000256845"/>
    </source>
</evidence>
<dbReference type="Proteomes" id="UP000256845">
    <property type="component" value="Unassembled WGS sequence"/>
</dbReference>
<name>A0A3D9HEW5_9PROT</name>
<keyword evidence="1" id="KW-1133">Transmembrane helix</keyword>
<proteinExistence type="predicted"/>
<dbReference type="AlphaFoldDB" id="A0A3D9HEW5"/>
<comment type="caution">
    <text evidence="2">The sequence shown here is derived from an EMBL/GenBank/DDBJ whole genome shotgun (WGS) entry which is preliminary data.</text>
</comment>
<dbReference type="Gene3D" id="3.40.50.880">
    <property type="match status" value="1"/>
</dbReference>
<dbReference type="PANTHER" id="PTHR37947">
    <property type="entry name" value="BLL2462 PROTEIN"/>
    <property type="match status" value="1"/>
</dbReference>
<keyword evidence="1" id="KW-0812">Transmembrane</keyword>
<keyword evidence="3" id="KW-1185">Reference proteome</keyword>
<dbReference type="PANTHER" id="PTHR37947:SF1">
    <property type="entry name" value="BLL2462 PROTEIN"/>
    <property type="match status" value="1"/>
</dbReference>
<dbReference type="InterPro" id="IPR029062">
    <property type="entry name" value="Class_I_gatase-like"/>
</dbReference>
<accession>A0A3D9HEW5</accession>
<gene>
    <name evidence="2" type="ORF">DFP90_10844</name>
</gene>
<evidence type="ECO:0008006" key="4">
    <source>
        <dbReference type="Google" id="ProtNLM"/>
    </source>
</evidence>
<feature type="transmembrane region" description="Helical" evidence="1">
    <location>
        <begin position="16"/>
        <end position="33"/>
    </location>
</feature>
<evidence type="ECO:0000256" key="1">
    <source>
        <dbReference type="SAM" id="Phobius"/>
    </source>
</evidence>
<evidence type="ECO:0000313" key="2">
    <source>
        <dbReference type="EMBL" id="RED48027.1"/>
    </source>
</evidence>
<keyword evidence="1" id="KW-0472">Membrane</keyword>
<reference evidence="2 3" key="1">
    <citation type="submission" date="2018-07" db="EMBL/GenBank/DDBJ databases">
        <title>Genomic Encyclopedia of Type Strains, Phase III (KMG-III): the genomes of soil and plant-associated and newly described type strains.</title>
        <authorList>
            <person name="Whitman W."/>
        </authorList>
    </citation>
    <scope>NUCLEOTIDE SEQUENCE [LARGE SCALE GENOMIC DNA]</scope>
    <source>
        <strain evidence="2 3">CECT 8488</strain>
    </source>
</reference>
<feature type="transmembrane region" description="Helical" evidence="1">
    <location>
        <begin position="40"/>
        <end position="60"/>
    </location>
</feature>
<organism evidence="2 3">
    <name type="scientific">Aestuariispira insulae</name>
    <dbReference type="NCBI Taxonomy" id="1461337"/>
    <lineage>
        <taxon>Bacteria</taxon>
        <taxon>Pseudomonadati</taxon>
        <taxon>Pseudomonadota</taxon>
        <taxon>Alphaproteobacteria</taxon>
        <taxon>Rhodospirillales</taxon>
        <taxon>Kiloniellaceae</taxon>
        <taxon>Aestuariispira</taxon>
    </lineage>
</organism>
<dbReference type="EMBL" id="QRDW01000008">
    <property type="protein sequence ID" value="RED48027.1"/>
    <property type="molecule type" value="Genomic_DNA"/>
</dbReference>
<dbReference type="SUPFAM" id="SSF52317">
    <property type="entry name" value="Class I glutamine amidotransferase-like"/>
    <property type="match status" value="1"/>
</dbReference>
<sequence length="695" mass="76621">MNTASIAWSPMVSPEILAALGLLCLLTGIYAMVRRARGSMVRIFVFAAILVVLADPSLVLEQRETRKDVALIMVDRTPSQGLGARAEQTDAAEKALLESLAIHEDTLEIRRVTLRHDNLAEGRRGTRLHDALREAVADIPRQRLAGTIIISDGQIHDVPPVEEIEGQRQVSAPVHVLLTGSARDHDRRLVVVKAPGYGVVGEQATLTVRVEDSRMAEGQAGLVLKVAGERERRINVPLGRDVQLEVPLERRGKMLISLATDVVDGELLAENNRALVTVNAVRDRLRVLLVSGVPHPGERTWRNLLKADPSVDLVHFTILRPPEKQDGTPIHELSLIAFPTRELFQNKLEEFDLIVFDRYRRRGVLPSLYLRNIVEFVRNGGALLEVVGPGFAGPMSLYRTAMGEILPGEPTGAVIERGFKPALTGDGLRHPITARLPGGPVISLEDDIRWGRWYRQIEVRPRGGNVLMAGLDDNPLLVVDRVGKGRVAQLTSDQIWLWARGYEGGGPYAELIRRLAHWLMKEPELEENDLRATVRDGHMQIELRSLLPIAPSVDIYKPDGSKETLTLKHTGNGRYQGGVGVDQNGIYRVTDETHEVLAAVGGAAGLELAEVISTDAQVAPLVKASQGSVRWIDNRVPDIRLRRTLSASAGNDWIGLRRNEDHVVTGLQVVSLLPAWVSLSVLLALLLLAWRREAE</sequence>